<feature type="domain" description="EamA" evidence="4">
    <location>
        <begin position="7"/>
        <end position="134"/>
    </location>
</feature>
<feature type="transmembrane region" description="Helical" evidence="3">
    <location>
        <begin position="240"/>
        <end position="259"/>
    </location>
</feature>
<comment type="similarity">
    <text evidence="2">Belongs to the EamA transporter family.</text>
</comment>
<dbReference type="PANTHER" id="PTHR22911:SF102">
    <property type="entry name" value="MEMBRANE PROTEIN"/>
    <property type="match status" value="1"/>
</dbReference>
<keyword evidence="3" id="KW-0812">Transmembrane</keyword>
<dbReference type="Pfam" id="PF00892">
    <property type="entry name" value="EamA"/>
    <property type="match status" value="2"/>
</dbReference>
<dbReference type="OrthoDB" id="9814238at2"/>
<dbReference type="InterPro" id="IPR037185">
    <property type="entry name" value="EmrE-like"/>
</dbReference>
<gene>
    <name evidence="5" type="ORF">VK70_12515</name>
</gene>
<keyword evidence="3" id="KW-1133">Transmembrane helix</keyword>
<feature type="transmembrane region" description="Helical" evidence="3">
    <location>
        <begin position="64"/>
        <end position="84"/>
    </location>
</feature>
<feature type="domain" description="EamA" evidence="4">
    <location>
        <begin position="148"/>
        <end position="280"/>
    </location>
</feature>
<accession>A0A0F7CJ55</accession>
<evidence type="ECO:0000259" key="4">
    <source>
        <dbReference type="Pfam" id="PF00892"/>
    </source>
</evidence>
<reference evidence="5 6" key="1">
    <citation type="submission" date="2015-03" db="EMBL/GenBank/DDBJ databases">
        <authorList>
            <person name="Abdul Halim M."/>
        </authorList>
    </citation>
    <scope>NUCLEOTIDE SEQUENCE [LARGE SCALE GENOMIC DNA]</scope>
    <source>
        <strain evidence="5 6">ATCC 35681</strain>
    </source>
</reference>
<organism evidence="5 6">
    <name type="scientific">Paenibacillus durus ATCC 35681</name>
    <dbReference type="NCBI Taxonomy" id="1333534"/>
    <lineage>
        <taxon>Bacteria</taxon>
        <taxon>Bacillati</taxon>
        <taxon>Bacillota</taxon>
        <taxon>Bacilli</taxon>
        <taxon>Bacillales</taxon>
        <taxon>Paenibacillaceae</taxon>
        <taxon>Paenibacillus</taxon>
    </lineage>
</organism>
<protein>
    <submittedName>
        <fullName evidence="5">Transporter</fullName>
    </submittedName>
</protein>
<dbReference type="PATRIC" id="fig|1333534.5.peg.2764"/>
<feature type="transmembrane region" description="Helical" evidence="3">
    <location>
        <begin position="7"/>
        <end position="26"/>
    </location>
</feature>
<dbReference type="SUPFAM" id="SSF103481">
    <property type="entry name" value="Multidrug resistance efflux transporter EmrE"/>
    <property type="match status" value="2"/>
</dbReference>
<name>A0A0F7CJ55_PAEDU</name>
<sequence length="297" mass="32224">MSQAKISFIISMLIFGSIGLFVRNIPFTASQIALVRGLVGSLLLFAASFVFTQRLSWKRIRPNLWLLVASGIALGMNWIFLFQAYHYTTISNATICYYFAPIFVMFLSPLILKERLKMINVLCILSAMAGMLCIAGIGGGAAGTNNILGIGYGLTAAGFYAIVVMINKFLKNISGIESSFMQLLISAFSLFPYVLLNDGFQISTASGSSIGLLIVVGVIHTGVAYLIYFSALRKLSSQTIAAFSYIDPISAILMSSIFLHEKMTLLQIFGGILILGAAFLNEMAGTKKELEPVKESV</sequence>
<feature type="transmembrane region" description="Helical" evidence="3">
    <location>
        <begin position="32"/>
        <end position="52"/>
    </location>
</feature>
<feature type="transmembrane region" description="Helical" evidence="3">
    <location>
        <begin position="208"/>
        <end position="228"/>
    </location>
</feature>
<dbReference type="Gene3D" id="1.10.3730.20">
    <property type="match status" value="1"/>
</dbReference>
<dbReference type="Proteomes" id="UP000034189">
    <property type="component" value="Chromosome"/>
</dbReference>
<dbReference type="HOGENOM" id="CLU_033863_15_1_9"/>
<evidence type="ECO:0000256" key="3">
    <source>
        <dbReference type="SAM" id="Phobius"/>
    </source>
</evidence>
<proteinExistence type="inferred from homology"/>
<keyword evidence="3" id="KW-0472">Membrane</keyword>
<comment type="subcellular location">
    <subcellularLocation>
        <location evidence="1">Endomembrane system</location>
        <topology evidence="1">Multi-pass membrane protein</topology>
    </subcellularLocation>
</comment>
<dbReference type="AlphaFoldDB" id="A0A0F7CJ55"/>
<feature type="transmembrane region" description="Helical" evidence="3">
    <location>
        <begin position="119"/>
        <end position="141"/>
    </location>
</feature>
<feature type="transmembrane region" description="Helical" evidence="3">
    <location>
        <begin position="147"/>
        <end position="167"/>
    </location>
</feature>
<dbReference type="InterPro" id="IPR000620">
    <property type="entry name" value="EamA_dom"/>
</dbReference>
<evidence type="ECO:0000256" key="2">
    <source>
        <dbReference type="ARBA" id="ARBA00007362"/>
    </source>
</evidence>
<dbReference type="PANTHER" id="PTHR22911">
    <property type="entry name" value="ACYL-MALONYL CONDENSING ENZYME-RELATED"/>
    <property type="match status" value="1"/>
</dbReference>
<feature type="transmembrane region" description="Helical" evidence="3">
    <location>
        <begin position="179"/>
        <end position="196"/>
    </location>
</feature>
<evidence type="ECO:0000256" key="1">
    <source>
        <dbReference type="ARBA" id="ARBA00004127"/>
    </source>
</evidence>
<dbReference type="GO" id="GO:0016020">
    <property type="term" value="C:membrane"/>
    <property type="evidence" value="ECO:0007669"/>
    <property type="project" value="InterPro"/>
</dbReference>
<feature type="transmembrane region" description="Helical" evidence="3">
    <location>
        <begin position="90"/>
        <end position="112"/>
    </location>
</feature>
<evidence type="ECO:0000313" key="6">
    <source>
        <dbReference type="Proteomes" id="UP000034189"/>
    </source>
</evidence>
<feature type="transmembrane region" description="Helical" evidence="3">
    <location>
        <begin position="265"/>
        <end position="284"/>
    </location>
</feature>
<dbReference type="RefSeq" id="WP_025698951.1">
    <property type="nucleotide sequence ID" value="NZ_ASQQ01000631.1"/>
</dbReference>
<evidence type="ECO:0000313" key="5">
    <source>
        <dbReference type="EMBL" id="AKG35295.1"/>
    </source>
</evidence>
<dbReference type="EMBL" id="CP011114">
    <property type="protein sequence ID" value="AKG35295.1"/>
    <property type="molecule type" value="Genomic_DNA"/>
</dbReference>
<reference evidence="5 6" key="2">
    <citation type="journal article" date="2016" name="Genome Announc.">
        <title>Genome Sequence of a Gram-Positive Diazotroph, Paenibacillus durus Type Strain ATCC 35681.</title>
        <authorList>
            <person name="Halim M.A."/>
            <person name="Rahman A.Y."/>
            <person name="Sim K.S."/>
            <person name="Yam H.C."/>
            <person name="Rahim A.A."/>
            <person name="Ghazali A.H."/>
            <person name="Najimudin N."/>
        </authorList>
    </citation>
    <scope>NUCLEOTIDE SEQUENCE [LARGE SCALE GENOMIC DNA]</scope>
    <source>
        <strain evidence="5 6">ATCC 35681</strain>
    </source>
</reference>